<dbReference type="InterPro" id="IPR018506">
    <property type="entry name" value="Cyt_B5_heme-BS"/>
</dbReference>
<evidence type="ECO:0000256" key="13">
    <source>
        <dbReference type="ARBA" id="ARBA00023002"/>
    </source>
</evidence>
<feature type="binding site" evidence="24">
    <location>
        <position position="338"/>
    </location>
    <ligand>
        <name>FAD</name>
        <dbReference type="ChEBI" id="CHEBI:57692"/>
    </ligand>
</feature>
<evidence type="ECO:0000256" key="23">
    <source>
        <dbReference type="ARBA" id="ARBA00049138"/>
    </source>
</evidence>
<dbReference type="GO" id="GO:0090524">
    <property type="term" value="F:cytochrome-b5 reductase activity, acting on NADH"/>
    <property type="evidence" value="ECO:0007669"/>
    <property type="project" value="UniProtKB-EC"/>
</dbReference>
<accession>A0AAN7ACV3</accession>
<dbReference type="PROSITE" id="PS51384">
    <property type="entry name" value="FAD_FR"/>
    <property type="match status" value="1"/>
</dbReference>
<dbReference type="Pfam" id="PF00173">
    <property type="entry name" value="Cyt-b5"/>
    <property type="match status" value="1"/>
</dbReference>
<dbReference type="SMART" id="SM01117">
    <property type="entry name" value="Cyt-b5"/>
    <property type="match status" value="1"/>
</dbReference>
<reference evidence="27" key="2">
    <citation type="submission" date="2023-05" db="EMBL/GenBank/DDBJ databases">
        <authorList>
            <consortium name="Lawrence Berkeley National Laboratory"/>
            <person name="Steindorff A."/>
            <person name="Hensen N."/>
            <person name="Bonometti L."/>
            <person name="Westerberg I."/>
            <person name="Brannstrom I.O."/>
            <person name="Guillou S."/>
            <person name="Cros-Aarteil S."/>
            <person name="Calhoun S."/>
            <person name="Haridas S."/>
            <person name="Kuo A."/>
            <person name="Mondo S."/>
            <person name="Pangilinan J."/>
            <person name="Riley R."/>
            <person name="Labutti K."/>
            <person name="Andreopoulos B."/>
            <person name="Lipzen A."/>
            <person name="Chen C."/>
            <person name="Yanf M."/>
            <person name="Daum C."/>
            <person name="Ng V."/>
            <person name="Clum A."/>
            <person name="Ohm R."/>
            <person name="Martin F."/>
            <person name="Silar P."/>
            <person name="Natvig D."/>
            <person name="Lalanne C."/>
            <person name="Gautier V."/>
            <person name="Ament-Velasquez S.L."/>
            <person name="Kruys A."/>
            <person name="Hutchinson M.I."/>
            <person name="Powell A.J."/>
            <person name="Barry K."/>
            <person name="Miller A.N."/>
            <person name="Grigoriev I.V."/>
            <person name="Debuchy R."/>
            <person name="Gladieux P."/>
            <person name="Thoren M.H."/>
            <person name="Johannesson H."/>
        </authorList>
    </citation>
    <scope>NUCLEOTIDE SEQUENCE</scope>
    <source>
        <strain evidence="27">PSN309</strain>
    </source>
</reference>
<dbReference type="PRINTS" id="PR00371">
    <property type="entry name" value="FPNCR"/>
</dbReference>
<keyword evidence="28" id="KW-1185">Reference proteome</keyword>
<comment type="function">
    <text evidence="18">NADH-dependent reductase for DPH3 and cytochrome b5. Required for the first step of diphthamide biosynthesis, a post-translational modification of histidine which occurs in elongation factor 2. DPH1 and DPH2 transfer a 3-amino-3-carboxypropyl (ACP) group from S-adenosyl-L-methionine (SAM) to a histidine residue, the reaction is assisted by a reduction system comprising DPH3 and a NADH-dependent reductase, predominantly CBR1. By reducing DPH3, also involved in the formation of the tRNA wobble base modification mcm5s 2U (5-methoxycarbonylmethyl-2-thiouridine), mediated by the elongator complex. The cytochrome b5/NADH cytochrome b5 reductase electron transfer system supports the catalytic activity of several sterol biosynthetic enzymes.</text>
</comment>
<evidence type="ECO:0000256" key="1">
    <source>
        <dbReference type="ARBA" id="ARBA00001974"/>
    </source>
</evidence>
<dbReference type="PANTHER" id="PTHR19370">
    <property type="entry name" value="NADH-CYTOCHROME B5 REDUCTASE"/>
    <property type="match status" value="1"/>
</dbReference>
<gene>
    <name evidence="27" type="ORF">QBC35DRAFT_535336</name>
</gene>
<dbReference type="InterPro" id="IPR008333">
    <property type="entry name" value="Cbr1-like_FAD-bd_dom"/>
</dbReference>
<keyword evidence="15" id="KW-0520">NAD</keyword>
<dbReference type="GO" id="GO:0005741">
    <property type="term" value="C:mitochondrial outer membrane"/>
    <property type="evidence" value="ECO:0007669"/>
    <property type="project" value="UniProtKB-SubCell"/>
</dbReference>
<evidence type="ECO:0000256" key="6">
    <source>
        <dbReference type="ARBA" id="ARBA00022617"/>
    </source>
</evidence>
<comment type="catalytic activity">
    <reaction evidence="22">
        <text>2 Fe(III)-[cytochrome b5] + NADH = 2 Fe(II)-[cytochrome b5] + NAD(+) + H(+)</text>
        <dbReference type="Rhea" id="RHEA:46680"/>
        <dbReference type="Rhea" id="RHEA-COMP:10438"/>
        <dbReference type="Rhea" id="RHEA-COMP:10439"/>
        <dbReference type="ChEBI" id="CHEBI:15378"/>
        <dbReference type="ChEBI" id="CHEBI:29033"/>
        <dbReference type="ChEBI" id="CHEBI:29034"/>
        <dbReference type="ChEBI" id="CHEBI:57540"/>
        <dbReference type="ChEBI" id="CHEBI:57945"/>
        <dbReference type="EC" id="1.6.2.2"/>
    </reaction>
</comment>
<evidence type="ECO:0000256" key="19">
    <source>
        <dbReference type="ARBA" id="ARBA00038836"/>
    </source>
</evidence>
<evidence type="ECO:0000256" key="21">
    <source>
        <dbReference type="ARBA" id="ARBA00041901"/>
    </source>
</evidence>
<keyword evidence="9" id="KW-0479">Metal-binding</keyword>
<evidence type="ECO:0000256" key="11">
    <source>
        <dbReference type="ARBA" id="ARBA00022827"/>
    </source>
</evidence>
<dbReference type="EC" id="1.6.2.2" evidence="5"/>
<dbReference type="GO" id="GO:0046872">
    <property type="term" value="F:metal ion binding"/>
    <property type="evidence" value="ECO:0007669"/>
    <property type="project" value="UniProtKB-KW"/>
</dbReference>
<dbReference type="PROSITE" id="PS00191">
    <property type="entry name" value="CYTOCHROME_B5_1"/>
    <property type="match status" value="1"/>
</dbReference>
<proteinExistence type="inferred from homology"/>
<dbReference type="SUPFAM" id="SSF55856">
    <property type="entry name" value="Cytochrome b5-like heme/steroid binding domain"/>
    <property type="match status" value="1"/>
</dbReference>
<evidence type="ECO:0000256" key="3">
    <source>
        <dbReference type="ARBA" id="ARBA00005156"/>
    </source>
</evidence>
<dbReference type="Gene3D" id="3.10.120.10">
    <property type="entry name" value="Cytochrome b5-like heme/steroid binding domain"/>
    <property type="match status" value="1"/>
</dbReference>
<feature type="binding site" evidence="24">
    <location>
        <position position="312"/>
    </location>
    <ligand>
        <name>FAD</name>
        <dbReference type="ChEBI" id="CHEBI:57692"/>
    </ligand>
</feature>
<dbReference type="FunFam" id="3.10.120.10:FF:000002">
    <property type="entry name" value="Cytochrome b5 type B"/>
    <property type="match status" value="1"/>
</dbReference>
<dbReference type="SUPFAM" id="SSF63380">
    <property type="entry name" value="Riboflavin synthase domain-like"/>
    <property type="match status" value="1"/>
</dbReference>
<comment type="caution">
    <text evidence="27">The sequence shown here is derived from an EMBL/GenBank/DDBJ whole genome shotgun (WGS) entry which is preliminary data.</text>
</comment>
<dbReference type="FunFam" id="2.40.30.10:FF:000032">
    <property type="entry name" value="NADH-cytochrome b5 reductase"/>
    <property type="match status" value="1"/>
</dbReference>
<evidence type="ECO:0000256" key="9">
    <source>
        <dbReference type="ARBA" id="ARBA00022723"/>
    </source>
</evidence>
<keyword evidence="8" id="KW-0812">Transmembrane</keyword>
<dbReference type="InterPro" id="IPR036400">
    <property type="entry name" value="Cyt_B5-like_heme/steroid_sf"/>
</dbReference>
<dbReference type="InterPro" id="IPR001709">
    <property type="entry name" value="Flavoprot_Pyr_Nucl_cyt_Rdtase"/>
</dbReference>
<feature type="binding site" evidence="24">
    <location>
        <position position="331"/>
    </location>
    <ligand>
        <name>FAD</name>
        <dbReference type="ChEBI" id="CHEBI:57692"/>
    </ligand>
</feature>
<keyword evidence="12" id="KW-1133">Transmembrane helix</keyword>
<evidence type="ECO:0000256" key="7">
    <source>
        <dbReference type="ARBA" id="ARBA00022630"/>
    </source>
</evidence>
<keyword evidence="11 24" id="KW-0274">FAD</keyword>
<dbReference type="EMBL" id="MU864513">
    <property type="protein sequence ID" value="KAK4183951.1"/>
    <property type="molecule type" value="Genomic_DNA"/>
</dbReference>
<dbReference type="Gene3D" id="3.40.50.80">
    <property type="entry name" value="Nucleotide-binding domain of ferredoxin-NADP reductase (FNR) module"/>
    <property type="match status" value="1"/>
</dbReference>
<comment type="similarity">
    <text evidence="4">Belongs to the flavoprotein pyridine nucleotide cytochrome reductase family.</text>
</comment>
<dbReference type="FunFam" id="3.40.50.80:FF:000019">
    <property type="entry name" value="NADH-cytochrome b5 reductase"/>
    <property type="match status" value="1"/>
</dbReference>
<feature type="domain" description="Cytochrome b5 heme-binding" evidence="25">
    <location>
        <begin position="5"/>
        <end position="81"/>
    </location>
</feature>
<evidence type="ECO:0000256" key="14">
    <source>
        <dbReference type="ARBA" id="ARBA00023004"/>
    </source>
</evidence>
<keyword evidence="7 24" id="KW-0285">Flavoprotein</keyword>
<dbReference type="PRINTS" id="PR00406">
    <property type="entry name" value="CYTB5RDTASE"/>
</dbReference>
<evidence type="ECO:0000256" key="15">
    <source>
        <dbReference type="ARBA" id="ARBA00023027"/>
    </source>
</evidence>
<feature type="binding site" evidence="24">
    <location>
        <position position="329"/>
    </location>
    <ligand>
        <name>FAD</name>
        <dbReference type="ChEBI" id="CHEBI:57692"/>
    </ligand>
</feature>
<evidence type="ECO:0000256" key="22">
    <source>
        <dbReference type="ARBA" id="ARBA00047682"/>
    </source>
</evidence>
<keyword evidence="6" id="KW-0349">Heme</keyword>
<dbReference type="PROSITE" id="PS50255">
    <property type="entry name" value="CYTOCHROME_B5_2"/>
    <property type="match status" value="1"/>
</dbReference>
<dbReference type="PANTHER" id="PTHR19370:SF178">
    <property type="entry name" value="CYTOCHROME-B5 REDUCTASE"/>
    <property type="match status" value="1"/>
</dbReference>
<evidence type="ECO:0000313" key="27">
    <source>
        <dbReference type="EMBL" id="KAK4183951.1"/>
    </source>
</evidence>
<evidence type="ECO:0000256" key="8">
    <source>
        <dbReference type="ARBA" id="ARBA00022692"/>
    </source>
</evidence>
<evidence type="ECO:0000256" key="12">
    <source>
        <dbReference type="ARBA" id="ARBA00022989"/>
    </source>
</evidence>
<comment type="subunit">
    <text evidence="19">Monomer. Component of the 2-(3-amino-3-carboxypropyl)histidine synthase complex composed of DPH1, DPH2, DPH3 and a NADH-dependent reductase, predominantly CBR1.</text>
</comment>
<comment type="cofactor">
    <cofactor evidence="1 24">
        <name>FAD</name>
        <dbReference type="ChEBI" id="CHEBI:57692"/>
    </cofactor>
</comment>
<keyword evidence="17" id="KW-0472">Membrane</keyword>
<dbReference type="AlphaFoldDB" id="A0AAN7ACV3"/>
<evidence type="ECO:0000256" key="17">
    <source>
        <dbReference type="ARBA" id="ARBA00023136"/>
    </source>
</evidence>
<comment type="catalytic activity">
    <reaction evidence="23">
        <text>2 Fe(3+)-[Dph3] + NADH = 2 Fe(2+)-[Dph3] + NAD(+) + H(+)</text>
        <dbReference type="Rhea" id="RHEA:71231"/>
        <dbReference type="Rhea" id="RHEA-COMP:18002"/>
        <dbReference type="Rhea" id="RHEA-COMP:18003"/>
        <dbReference type="ChEBI" id="CHEBI:15378"/>
        <dbReference type="ChEBI" id="CHEBI:29033"/>
        <dbReference type="ChEBI" id="CHEBI:29034"/>
        <dbReference type="ChEBI" id="CHEBI:57540"/>
        <dbReference type="ChEBI" id="CHEBI:57945"/>
        <dbReference type="ChEBI" id="CHEBI:83228"/>
    </reaction>
    <physiologicalReaction direction="left-to-right" evidence="23">
        <dbReference type="Rhea" id="RHEA:71232"/>
    </physiologicalReaction>
</comment>
<dbReference type="Gene3D" id="2.40.30.10">
    <property type="entry name" value="Translation factors"/>
    <property type="match status" value="1"/>
</dbReference>
<dbReference type="GO" id="GO:0005783">
    <property type="term" value="C:endoplasmic reticulum"/>
    <property type="evidence" value="ECO:0007669"/>
    <property type="project" value="TreeGrafter"/>
</dbReference>
<dbReference type="InterPro" id="IPR017927">
    <property type="entry name" value="FAD-bd_FR_type"/>
</dbReference>
<dbReference type="InterPro" id="IPR017938">
    <property type="entry name" value="Riboflavin_synthase-like_b-brl"/>
</dbReference>
<dbReference type="Proteomes" id="UP001302126">
    <property type="component" value="Unassembled WGS sequence"/>
</dbReference>
<dbReference type="InterPro" id="IPR001834">
    <property type="entry name" value="CBR-like"/>
</dbReference>
<reference evidence="27" key="1">
    <citation type="journal article" date="2023" name="Mol. Phylogenet. Evol.">
        <title>Genome-scale phylogeny and comparative genomics of the fungal order Sordariales.</title>
        <authorList>
            <person name="Hensen N."/>
            <person name="Bonometti L."/>
            <person name="Westerberg I."/>
            <person name="Brannstrom I.O."/>
            <person name="Guillou S."/>
            <person name="Cros-Aarteil S."/>
            <person name="Calhoun S."/>
            <person name="Haridas S."/>
            <person name="Kuo A."/>
            <person name="Mondo S."/>
            <person name="Pangilinan J."/>
            <person name="Riley R."/>
            <person name="LaButti K."/>
            <person name="Andreopoulos B."/>
            <person name="Lipzen A."/>
            <person name="Chen C."/>
            <person name="Yan M."/>
            <person name="Daum C."/>
            <person name="Ng V."/>
            <person name="Clum A."/>
            <person name="Steindorff A."/>
            <person name="Ohm R.A."/>
            <person name="Martin F."/>
            <person name="Silar P."/>
            <person name="Natvig D.O."/>
            <person name="Lalanne C."/>
            <person name="Gautier V."/>
            <person name="Ament-Velasquez S.L."/>
            <person name="Kruys A."/>
            <person name="Hutchinson M.I."/>
            <person name="Powell A.J."/>
            <person name="Barry K."/>
            <person name="Miller A.N."/>
            <person name="Grigoriev I.V."/>
            <person name="Debuchy R."/>
            <person name="Gladieux P."/>
            <person name="Hiltunen Thoren M."/>
            <person name="Johannesson H."/>
        </authorList>
    </citation>
    <scope>NUCLEOTIDE SEQUENCE</scope>
    <source>
        <strain evidence="27">PSN309</strain>
    </source>
</reference>
<evidence type="ECO:0000256" key="5">
    <source>
        <dbReference type="ARBA" id="ARBA00012011"/>
    </source>
</evidence>
<dbReference type="GO" id="GO:0020037">
    <property type="term" value="F:heme binding"/>
    <property type="evidence" value="ECO:0007669"/>
    <property type="project" value="InterPro"/>
</dbReference>
<feature type="binding site" evidence="24">
    <location>
        <position position="381"/>
    </location>
    <ligand>
        <name>FAD</name>
        <dbReference type="ChEBI" id="CHEBI:57692"/>
    </ligand>
</feature>
<evidence type="ECO:0000259" key="25">
    <source>
        <dbReference type="PROSITE" id="PS50255"/>
    </source>
</evidence>
<keyword evidence="16" id="KW-0496">Mitochondrion</keyword>
<evidence type="ECO:0000256" key="16">
    <source>
        <dbReference type="ARBA" id="ARBA00023128"/>
    </source>
</evidence>
<name>A0AAN7ACV3_9PEZI</name>
<dbReference type="PRINTS" id="PR00363">
    <property type="entry name" value="CYTOCHROMEB5"/>
</dbReference>
<keyword evidence="10" id="KW-1000">Mitochondrion outer membrane</keyword>
<keyword evidence="14" id="KW-0408">Iron</keyword>
<protein>
    <recommendedName>
        <fullName evidence="20">NADH-cytochrome b5 reductase 1</fullName>
        <ecNumber evidence="5">1.6.2.2</ecNumber>
    </recommendedName>
    <alternativeName>
        <fullName evidence="21">Microsomal cytochrome b reductase</fullName>
    </alternativeName>
</protein>
<evidence type="ECO:0000256" key="24">
    <source>
        <dbReference type="PIRSR" id="PIRSR601834-1"/>
    </source>
</evidence>
<comment type="pathway">
    <text evidence="3">Protein modification; peptidyl-diphthamide biosynthesis.</text>
</comment>
<dbReference type="InterPro" id="IPR001433">
    <property type="entry name" value="OxRdtase_FAD/NAD-bd"/>
</dbReference>
<keyword evidence="13" id="KW-0560">Oxidoreductase</keyword>
<evidence type="ECO:0000313" key="28">
    <source>
        <dbReference type="Proteomes" id="UP001302126"/>
    </source>
</evidence>
<dbReference type="Pfam" id="PF00970">
    <property type="entry name" value="FAD_binding_6"/>
    <property type="match status" value="1"/>
</dbReference>
<evidence type="ECO:0000256" key="4">
    <source>
        <dbReference type="ARBA" id="ARBA00006105"/>
    </source>
</evidence>
<comment type="subcellular location">
    <subcellularLocation>
        <location evidence="2">Mitochondrion outer membrane</location>
        <topology evidence="2">Single-pass membrane protein</topology>
    </subcellularLocation>
</comment>
<organism evidence="27 28">
    <name type="scientific">Podospora australis</name>
    <dbReference type="NCBI Taxonomy" id="1536484"/>
    <lineage>
        <taxon>Eukaryota</taxon>
        <taxon>Fungi</taxon>
        <taxon>Dikarya</taxon>
        <taxon>Ascomycota</taxon>
        <taxon>Pezizomycotina</taxon>
        <taxon>Sordariomycetes</taxon>
        <taxon>Sordariomycetidae</taxon>
        <taxon>Sordariales</taxon>
        <taxon>Podosporaceae</taxon>
        <taxon>Podospora</taxon>
    </lineage>
</organism>
<dbReference type="InterPro" id="IPR039261">
    <property type="entry name" value="FNR_nucleotide-bd"/>
</dbReference>
<feature type="binding site" evidence="24">
    <location>
        <position position="314"/>
    </location>
    <ligand>
        <name>FAD</name>
        <dbReference type="ChEBI" id="CHEBI:57692"/>
    </ligand>
</feature>
<sequence>MASTSTTFALADVQKHNQPDDLWIVINNKVYDISKYLEDHPGGTAVLNEVAGNDASAEFIEVGHSAEAIDSLENFYVGDLIEDEHIEEVEVFRPTFHNVGQTAAVIVTRKNSSKNSRSLSRRSLPLLTTAVTIGIGAAVWTGKGPKFLGRVRGDALVRLLRKPLASVSHALPPNLDLPGTGTANVFWLGVGATTLAQLSLSIVLGGWAWSKLDVQQEFTHYPAHRKAKKSRHMPILKVPTVSGPSKVPAAPTRIAVLDAQEWRKFKLVRKTLVSPNVYKFVFALPSSHDVLGLPTGQHIALRATVDGKTVARSYTPISNNSDLGRIELLIKVYDQGLMTKHLEAMKVGETIDIRGPKGAMQYKPLSYAKHIGMIAGGTGITPMFQMIRAIVEDDTDTTTLSLLYASNTENDILLREELDGYALRCPEKFRVQYVLAHPDQEWAGLSGFINADMIKEHLPGPSSDTKMLLCGPPPMVNAMSKTLVSLGFAAPSVMSKATDQVFLF</sequence>
<evidence type="ECO:0000256" key="2">
    <source>
        <dbReference type="ARBA" id="ARBA00004572"/>
    </source>
</evidence>
<dbReference type="SUPFAM" id="SSF52343">
    <property type="entry name" value="Ferredoxin reductase-like, C-terminal NADP-linked domain"/>
    <property type="match status" value="1"/>
</dbReference>
<evidence type="ECO:0000256" key="20">
    <source>
        <dbReference type="ARBA" id="ARBA00039438"/>
    </source>
</evidence>
<dbReference type="Pfam" id="PF00175">
    <property type="entry name" value="NAD_binding_1"/>
    <property type="match status" value="1"/>
</dbReference>
<dbReference type="CDD" id="cd06183">
    <property type="entry name" value="cyt_b5_reduct_like"/>
    <property type="match status" value="1"/>
</dbReference>
<feature type="domain" description="FAD-binding FR-type" evidence="26">
    <location>
        <begin position="260"/>
        <end position="363"/>
    </location>
</feature>
<evidence type="ECO:0000256" key="18">
    <source>
        <dbReference type="ARBA" id="ARBA00037104"/>
    </source>
</evidence>
<evidence type="ECO:0000256" key="10">
    <source>
        <dbReference type="ARBA" id="ARBA00022787"/>
    </source>
</evidence>
<evidence type="ECO:0000259" key="26">
    <source>
        <dbReference type="PROSITE" id="PS51384"/>
    </source>
</evidence>
<dbReference type="InterPro" id="IPR001199">
    <property type="entry name" value="Cyt_B5-like_heme/steroid-bd"/>
</dbReference>